<dbReference type="GO" id="GO:0006801">
    <property type="term" value="P:superoxide metabolic process"/>
    <property type="evidence" value="ECO:0007669"/>
    <property type="project" value="TreeGrafter"/>
</dbReference>
<accession>A0A8J1TB73</accession>
<name>A0A8J1TB73_OWEFU</name>
<evidence type="ECO:0000256" key="10">
    <source>
        <dbReference type="ARBA" id="ARBA00031842"/>
    </source>
</evidence>
<keyword evidence="8" id="KW-0520">NAD</keyword>
<dbReference type="OrthoDB" id="432299at2759"/>
<feature type="region of interest" description="Disordered" evidence="12">
    <location>
        <begin position="1"/>
        <end position="35"/>
    </location>
</feature>
<dbReference type="FunFam" id="3.40.50.80:FF:000021">
    <property type="entry name" value="Cytochrome b5 reductase 4"/>
    <property type="match status" value="1"/>
</dbReference>
<dbReference type="InterPro" id="IPR039261">
    <property type="entry name" value="FNR_nucleotide-bd"/>
</dbReference>
<organism evidence="13 14">
    <name type="scientific">Owenia fusiformis</name>
    <name type="common">Polychaete worm</name>
    <dbReference type="NCBI Taxonomy" id="6347"/>
    <lineage>
        <taxon>Eukaryota</taxon>
        <taxon>Metazoa</taxon>
        <taxon>Spiralia</taxon>
        <taxon>Lophotrochozoa</taxon>
        <taxon>Annelida</taxon>
        <taxon>Polychaeta</taxon>
        <taxon>Sedentaria</taxon>
        <taxon>Canalipalpata</taxon>
        <taxon>Sabellida</taxon>
        <taxon>Oweniida</taxon>
        <taxon>Oweniidae</taxon>
        <taxon>Owenia</taxon>
    </lineage>
</organism>
<dbReference type="PANTHER" id="PTHR46237">
    <property type="entry name" value="CYTOCHROME B5 REDUCTASE 4 FAMILY MEMBER"/>
    <property type="match status" value="1"/>
</dbReference>
<dbReference type="InterPro" id="IPR018506">
    <property type="entry name" value="Cyt_B5_heme-BS"/>
</dbReference>
<dbReference type="InterPro" id="IPR051872">
    <property type="entry name" value="Cytochrome_b5/Flavoprotein_Rdt"/>
</dbReference>
<dbReference type="InterPro" id="IPR017927">
    <property type="entry name" value="FAD-bd_FR_type"/>
</dbReference>
<sequence length="536" mass="59798">MLPGGGLSVPTQLPGAGTGNLTVGTSNATGSGRNKFALKPGRSLMDWIKLGKSGKDLTGVGGVRRQEVSIEDLKQHNKVDDAWISVRGRVYNVTPYMEFHPGGLDELMRGAGIDATRLFDEIHRWVNIESMLAPCLIGKLQETRPVKSVKKSPPSLAGNLNGLAPPVPQNVRKATEAETPTKPRYDWLQTDSEIHIEVYTKHPSIQHEDVIIDYSGSEFLVTMTLLDLIFTIHLDLENKLEYEYKVKTYPNGKCQLILRKSEQGIHWPTLGRPLMQHQSLVKSVEKKRNYRSCELIERCDVSHDTLLLGFQLPQGCRMCVPVGHHVYIRRNIQGTEVVRSYTVVLPSLVSTEQDTRLLEGRVFYLMVKVYLDGAMTPHIGNLNIGDTLEISNSDGNFLEKKLDSFTNLVLLAAGTGFTPMIKLINKTVSNKHKSIKDTKLMFFNKTEKDILWHEQLNELEAANERFAVSHVLSQAGSDWSGLTGRVSLDLLKQCTSQQNINNTLVCVCGPIAFTNQTIRLLKDIGYGDTQLHAFLG</sequence>
<dbReference type="SUPFAM" id="SSF55856">
    <property type="entry name" value="Cytochrome b5-like heme/steroid binding domain"/>
    <property type="match status" value="1"/>
</dbReference>
<dbReference type="InterPro" id="IPR007052">
    <property type="entry name" value="CS_dom"/>
</dbReference>
<comment type="catalytic activity">
    <reaction evidence="11">
        <text>2 Fe(III)-[cytochrome b5] + NADH = 2 Fe(II)-[cytochrome b5] + NAD(+) + H(+)</text>
        <dbReference type="Rhea" id="RHEA:46680"/>
        <dbReference type="Rhea" id="RHEA-COMP:10438"/>
        <dbReference type="Rhea" id="RHEA-COMP:10439"/>
        <dbReference type="ChEBI" id="CHEBI:15378"/>
        <dbReference type="ChEBI" id="CHEBI:29033"/>
        <dbReference type="ChEBI" id="CHEBI:29034"/>
        <dbReference type="ChEBI" id="CHEBI:57540"/>
        <dbReference type="ChEBI" id="CHEBI:57945"/>
        <dbReference type="EC" id="1.6.2.2"/>
    </reaction>
</comment>
<dbReference type="GO" id="GO:0090524">
    <property type="term" value="F:cytochrome-b5 reductase activity, acting on NADH"/>
    <property type="evidence" value="ECO:0007669"/>
    <property type="project" value="UniProtKB-EC"/>
</dbReference>
<dbReference type="InterPro" id="IPR017938">
    <property type="entry name" value="Riboflavin_synthase-like_b-brl"/>
</dbReference>
<comment type="caution">
    <text evidence="13">The sequence shown here is derived from an EMBL/GenBank/DDBJ whole genome shotgun (WGS) entry which is preliminary data.</text>
</comment>
<proteinExistence type="inferred from homology"/>
<dbReference type="PROSITE" id="PS51203">
    <property type="entry name" value="CS"/>
    <property type="match status" value="1"/>
</dbReference>
<evidence type="ECO:0000256" key="11">
    <source>
        <dbReference type="ARBA" id="ARBA00047682"/>
    </source>
</evidence>
<dbReference type="SUPFAM" id="SSF63380">
    <property type="entry name" value="Riboflavin synthase domain-like"/>
    <property type="match status" value="1"/>
</dbReference>
<evidence type="ECO:0000313" key="13">
    <source>
        <dbReference type="EMBL" id="CAH1800032.1"/>
    </source>
</evidence>
<dbReference type="Proteomes" id="UP000749559">
    <property type="component" value="Unassembled WGS sequence"/>
</dbReference>
<dbReference type="EC" id="1.6.2.2" evidence="2"/>
<dbReference type="Gene3D" id="3.10.120.10">
    <property type="entry name" value="Cytochrome b5-like heme/steroid binding domain"/>
    <property type="match status" value="1"/>
</dbReference>
<dbReference type="PROSITE" id="PS51384">
    <property type="entry name" value="FAD_FR"/>
    <property type="match status" value="1"/>
</dbReference>
<dbReference type="AlphaFoldDB" id="A0A8J1TB73"/>
<dbReference type="PROSITE" id="PS00191">
    <property type="entry name" value="CYTOCHROME_B5_1"/>
    <property type="match status" value="1"/>
</dbReference>
<evidence type="ECO:0000256" key="2">
    <source>
        <dbReference type="ARBA" id="ARBA00012011"/>
    </source>
</evidence>
<dbReference type="InterPro" id="IPR036400">
    <property type="entry name" value="Cyt_B5-like_heme/steroid_sf"/>
</dbReference>
<evidence type="ECO:0000256" key="1">
    <source>
        <dbReference type="ARBA" id="ARBA00006105"/>
    </source>
</evidence>
<keyword evidence="14" id="KW-1185">Reference proteome</keyword>
<dbReference type="InterPro" id="IPR008333">
    <property type="entry name" value="Cbr1-like_FAD-bd_dom"/>
</dbReference>
<dbReference type="Pfam" id="PF00970">
    <property type="entry name" value="FAD_binding_6"/>
    <property type="match status" value="1"/>
</dbReference>
<dbReference type="Gene3D" id="2.40.30.10">
    <property type="entry name" value="Translation factors"/>
    <property type="match status" value="1"/>
</dbReference>
<dbReference type="SMART" id="SM01117">
    <property type="entry name" value="Cyt-b5"/>
    <property type="match status" value="1"/>
</dbReference>
<dbReference type="SMR" id="A0A8J1TB73"/>
<comment type="similarity">
    <text evidence="1">Belongs to the flavoprotein pyridine nucleotide cytochrome reductase family.</text>
</comment>
<dbReference type="GO" id="GO:0020037">
    <property type="term" value="F:heme binding"/>
    <property type="evidence" value="ECO:0007669"/>
    <property type="project" value="InterPro"/>
</dbReference>
<evidence type="ECO:0000256" key="7">
    <source>
        <dbReference type="ARBA" id="ARBA00023004"/>
    </source>
</evidence>
<dbReference type="InterPro" id="IPR001433">
    <property type="entry name" value="OxRdtase_FAD/NAD-bd"/>
</dbReference>
<dbReference type="PRINTS" id="PR00406">
    <property type="entry name" value="CYTB5RDTASE"/>
</dbReference>
<dbReference type="GO" id="GO:0005783">
    <property type="term" value="C:endoplasmic reticulum"/>
    <property type="evidence" value="ECO:0007669"/>
    <property type="project" value="TreeGrafter"/>
</dbReference>
<evidence type="ECO:0000256" key="12">
    <source>
        <dbReference type="SAM" id="MobiDB-lite"/>
    </source>
</evidence>
<evidence type="ECO:0000256" key="8">
    <source>
        <dbReference type="ARBA" id="ARBA00023027"/>
    </source>
</evidence>
<dbReference type="SUPFAM" id="SSF52343">
    <property type="entry name" value="Ferredoxin reductase-like, C-terminal NADP-linked domain"/>
    <property type="match status" value="1"/>
</dbReference>
<dbReference type="InterPro" id="IPR001199">
    <property type="entry name" value="Cyt_B5-like_heme/steroid-bd"/>
</dbReference>
<dbReference type="Pfam" id="PF00173">
    <property type="entry name" value="Cyt-b5"/>
    <property type="match status" value="1"/>
</dbReference>
<dbReference type="InterPro" id="IPR008978">
    <property type="entry name" value="HSP20-like_chaperone"/>
</dbReference>
<dbReference type="Pfam" id="PF04969">
    <property type="entry name" value="CS"/>
    <property type="match status" value="1"/>
</dbReference>
<dbReference type="PANTHER" id="PTHR46237:SF1">
    <property type="entry name" value="CYTOCHROME B5 REDUCTASE 4"/>
    <property type="match status" value="1"/>
</dbReference>
<keyword evidence="5" id="KW-0479">Metal-binding</keyword>
<dbReference type="GO" id="GO:0046872">
    <property type="term" value="F:metal ion binding"/>
    <property type="evidence" value="ECO:0007669"/>
    <property type="project" value="UniProtKB-KW"/>
</dbReference>
<evidence type="ECO:0000313" key="14">
    <source>
        <dbReference type="Proteomes" id="UP000749559"/>
    </source>
</evidence>
<protein>
    <recommendedName>
        <fullName evidence="3">Cytochrome b5 reductase 4</fullName>
        <ecNumber evidence="2">1.6.2.2</ecNumber>
    </recommendedName>
    <alternativeName>
        <fullName evidence="10">Flavohemoprotein b5/b5R</fullName>
    </alternativeName>
    <alternativeName>
        <fullName evidence="9">cb5/cb5R</fullName>
    </alternativeName>
</protein>
<reference evidence="13" key="1">
    <citation type="submission" date="2022-03" db="EMBL/GenBank/DDBJ databases">
        <authorList>
            <person name="Martin C."/>
        </authorList>
    </citation>
    <scope>NUCLEOTIDE SEQUENCE</scope>
</reference>
<dbReference type="PROSITE" id="PS50255">
    <property type="entry name" value="CYTOCHROME_B5_2"/>
    <property type="match status" value="1"/>
</dbReference>
<evidence type="ECO:0000256" key="6">
    <source>
        <dbReference type="ARBA" id="ARBA00023002"/>
    </source>
</evidence>
<gene>
    <name evidence="13" type="ORF">OFUS_LOCUS23971</name>
</gene>
<dbReference type="EMBL" id="CAIIXF020000011">
    <property type="protein sequence ID" value="CAH1800032.1"/>
    <property type="molecule type" value="Genomic_DNA"/>
</dbReference>
<keyword evidence="4" id="KW-0349">Heme</keyword>
<dbReference type="Gene3D" id="3.40.50.80">
    <property type="entry name" value="Nucleotide-binding domain of ferredoxin-NADP reductase (FNR) module"/>
    <property type="match status" value="1"/>
</dbReference>
<dbReference type="FunFam" id="3.10.120.10:FF:000001">
    <property type="entry name" value="Cytochrome b5 reductase 4"/>
    <property type="match status" value="1"/>
</dbReference>
<keyword evidence="7" id="KW-0408">Iron</keyword>
<dbReference type="Gene3D" id="2.60.40.790">
    <property type="match status" value="1"/>
</dbReference>
<dbReference type="SUPFAM" id="SSF49764">
    <property type="entry name" value="HSP20-like chaperones"/>
    <property type="match status" value="1"/>
</dbReference>
<feature type="region of interest" description="Disordered" evidence="12">
    <location>
        <begin position="149"/>
        <end position="168"/>
    </location>
</feature>
<feature type="compositionally biased region" description="Polar residues" evidence="12">
    <location>
        <begin position="19"/>
        <end position="32"/>
    </location>
</feature>
<evidence type="ECO:0000256" key="3">
    <source>
        <dbReference type="ARBA" id="ARBA00022339"/>
    </source>
</evidence>
<dbReference type="CDD" id="cd06183">
    <property type="entry name" value="cyt_b5_reduct_like"/>
    <property type="match status" value="1"/>
</dbReference>
<evidence type="ECO:0000256" key="5">
    <source>
        <dbReference type="ARBA" id="ARBA00022723"/>
    </source>
</evidence>
<evidence type="ECO:0000256" key="9">
    <source>
        <dbReference type="ARBA" id="ARBA00030883"/>
    </source>
</evidence>
<dbReference type="Pfam" id="PF00175">
    <property type="entry name" value="NAD_binding_1"/>
    <property type="match status" value="1"/>
</dbReference>
<evidence type="ECO:0000256" key="4">
    <source>
        <dbReference type="ARBA" id="ARBA00022617"/>
    </source>
</evidence>
<keyword evidence="6" id="KW-0560">Oxidoreductase</keyword>